<evidence type="ECO:0000256" key="1">
    <source>
        <dbReference type="ARBA" id="ARBA00004370"/>
    </source>
</evidence>
<evidence type="ECO:0000256" key="3">
    <source>
        <dbReference type="ARBA" id="ARBA00022989"/>
    </source>
</evidence>
<name>A0ABV7E8J9_9SPHN</name>
<evidence type="ECO:0000256" key="5">
    <source>
        <dbReference type="SAM" id="Phobius"/>
    </source>
</evidence>
<gene>
    <name evidence="7" type="ORF">ACFODU_10345</name>
</gene>
<keyword evidence="2 5" id="KW-0812">Transmembrane</keyword>
<evidence type="ECO:0000313" key="8">
    <source>
        <dbReference type="Proteomes" id="UP001595456"/>
    </source>
</evidence>
<comment type="caution">
    <text evidence="7">The sequence shown here is derived from an EMBL/GenBank/DDBJ whole genome shotgun (WGS) entry which is preliminary data.</text>
</comment>
<feature type="transmembrane region" description="Helical" evidence="5">
    <location>
        <begin position="136"/>
        <end position="157"/>
    </location>
</feature>
<dbReference type="Gene3D" id="2.30.30.60">
    <property type="match status" value="1"/>
</dbReference>
<dbReference type="RefSeq" id="WP_336926620.1">
    <property type="nucleotide sequence ID" value="NZ_JBANRO010000008.1"/>
</dbReference>
<dbReference type="PANTHER" id="PTHR30566:SF25">
    <property type="entry name" value="INNER MEMBRANE PROTEIN"/>
    <property type="match status" value="1"/>
</dbReference>
<dbReference type="InterPro" id="IPR023408">
    <property type="entry name" value="MscS_beta-dom_sf"/>
</dbReference>
<evidence type="ECO:0000259" key="6">
    <source>
        <dbReference type="Pfam" id="PF00924"/>
    </source>
</evidence>
<keyword evidence="3 5" id="KW-1133">Transmembrane helix</keyword>
<evidence type="ECO:0000256" key="4">
    <source>
        <dbReference type="ARBA" id="ARBA00023136"/>
    </source>
</evidence>
<evidence type="ECO:0000313" key="7">
    <source>
        <dbReference type="EMBL" id="MFC3098189.1"/>
    </source>
</evidence>
<dbReference type="PANTHER" id="PTHR30566">
    <property type="entry name" value="YNAI-RELATED MECHANOSENSITIVE ION CHANNEL"/>
    <property type="match status" value="1"/>
</dbReference>
<keyword evidence="8" id="KW-1185">Reference proteome</keyword>
<dbReference type="Proteomes" id="UP001595456">
    <property type="component" value="Unassembled WGS sequence"/>
</dbReference>
<dbReference type="InterPro" id="IPR006685">
    <property type="entry name" value="MscS_channel_2nd"/>
</dbReference>
<proteinExistence type="predicted"/>
<comment type="subcellular location">
    <subcellularLocation>
        <location evidence="1">Membrane</location>
    </subcellularLocation>
</comment>
<feature type="transmembrane region" description="Helical" evidence="5">
    <location>
        <begin position="20"/>
        <end position="42"/>
    </location>
</feature>
<dbReference type="InterPro" id="IPR010920">
    <property type="entry name" value="LSM_dom_sf"/>
</dbReference>
<sequence length="357" mass="39533">MDRFNPANWRIEWAALAEAGLLLAVAIGGALLLHRIIFAIVGKVARLSDTQVDDLVLAHVKRPVKWAMLAIAITLAAQADKELALVWEPFARFVRPALLGWIVYTLVKALTAALEYRLDISDDPVAMRSRRTRLSILSRTATFVIIFITVGLMLMGIPGVRDIGTTLLASAGLAALAVGAAAQPALRSLIAGLQMAITEPLRIGDLVVVQGHTGRVEEIRMSYVIVRAWDERAIIVPTNQFLEQPFENWSRRNEMLTGPVFLNVDPAAEVEPIRAEFLRFVHAHPLWDKRTASLLVTDVMTDSIQLRMAMSAATIGQLFDLRCAVREHMLDWLRRELPDALVRRRPGNLPVAEGAQP</sequence>
<dbReference type="EMBL" id="JBHRST010000016">
    <property type="protein sequence ID" value="MFC3098189.1"/>
    <property type="molecule type" value="Genomic_DNA"/>
</dbReference>
<organism evidence="7 8">
    <name type="scientific">Alteraurantiacibacter palmitatis</name>
    <dbReference type="NCBI Taxonomy" id="2054628"/>
    <lineage>
        <taxon>Bacteria</taxon>
        <taxon>Pseudomonadati</taxon>
        <taxon>Pseudomonadota</taxon>
        <taxon>Alphaproteobacteria</taxon>
        <taxon>Sphingomonadales</taxon>
        <taxon>Erythrobacteraceae</taxon>
        <taxon>Alteraurantiacibacter</taxon>
    </lineage>
</organism>
<feature type="domain" description="Mechanosensitive ion channel MscS" evidence="6">
    <location>
        <begin position="186"/>
        <end position="251"/>
    </location>
</feature>
<protein>
    <submittedName>
        <fullName evidence="7">Mechanosensitive ion channel family protein</fullName>
    </submittedName>
</protein>
<dbReference type="SUPFAM" id="SSF50182">
    <property type="entry name" value="Sm-like ribonucleoproteins"/>
    <property type="match status" value="1"/>
</dbReference>
<keyword evidence="4 5" id="KW-0472">Membrane</keyword>
<dbReference type="Pfam" id="PF00924">
    <property type="entry name" value="MS_channel_2nd"/>
    <property type="match status" value="1"/>
</dbReference>
<accession>A0ABV7E8J9</accession>
<evidence type="ECO:0000256" key="2">
    <source>
        <dbReference type="ARBA" id="ARBA00022692"/>
    </source>
</evidence>
<dbReference type="Gene3D" id="1.10.287.1260">
    <property type="match status" value="1"/>
</dbReference>
<feature type="transmembrane region" description="Helical" evidence="5">
    <location>
        <begin position="163"/>
        <end position="182"/>
    </location>
</feature>
<reference evidence="8" key="1">
    <citation type="journal article" date="2019" name="Int. J. Syst. Evol. Microbiol.">
        <title>The Global Catalogue of Microorganisms (GCM) 10K type strain sequencing project: providing services to taxonomists for standard genome sequencing and annotation.</title>
        <authorList>
            <consortium name="The Broad Institute Genomics Platform"/>
            <consortium name="The Broad Institute Genome Sequencing Center for Infectious Disease"/>
            <person name="Wu L."/>
            <person name="Ma J."/>
        </authorList>
    </citation>
    <scope>NUCLEOTIDE SEQUENCE [LARGE SCALE GENOMIC DNA]</scope>
    <source>
        <strain evidence="8">KCTC 52607</strain>
    </source>
</reference>